<dbReference type="PROSITE" id="PS50102">
    <property type="entry name" value="RRM"/>
    <property type="match status" value="1"/>
</dbReference>
<dbReference type="InterPro" id="IPR000504">
    <property type="entry name" value="RRM_dom"/>
</dbReference>
<dbReference type="OrthoDB" id="1875751at2759"/>
<organism evidence="5 6">
    <name type="scientific">Diacronema lutheri</name>
    <name type="common">Unicellular marine alga</name>
    <name type="synonym">Monochrysis lutheri</name>
    <dbReference type="NCBI Taxonomy" id="2081491"/>
    <lineage>
        <taxon>Eukaryota</taxon>
        <taxon>Haptista</taxon>
        <taxon>Haptophyta</taxon>
        <taxon>Pavlovophyceae</taxon>
        <taxon>Pavlovales</taxon>
        <taxon>Pavlovaceae</taxon>
        <taxon>Diacronema</taxon>
    </lineage>
</organism>
<evidence type="ECO:0000313" key="5">
    <source>
        <dbReference type="EMBL" id="KAG8465615.1"/>
    </source>
</evidence>
<evidence type="ECO:0000259" key="4">
    <source>
        <dbReference type="PROSITE" id="PS50102"/>
    </source>
</evidence>
<evidence type="ECO:0000256" key="3">
    <source>
        <dbReference type="SAM" id="MobiDB-lite"/>
    </source>
</evidence>
<dbReference type="GO" id="GO:0005634">
    <property type="term" value="C:nucleus"/>
    <property type="evidence" value="ECO:0007669"/>
    <property type="project" value="TreeGrafter"/>
</dbReference>
<dbReference type="PANTHER" id="PTHR48024">
    <property type="entry name" value="GEO13361P1-RELATED"/>
    <property type="match status" value="1"/>
</dbReference>
<keyword evidence="1 2" id="KW-0694">RNA-binding</keyword>
<dbReference type="InterPro" id="IPR012677">
    <property type="entry name" value="Nucleotide-bd_a/b_plait_sf"/>
</dbReference>
<dbReference type="Proteomes" id="UP000751190">
    <property type="component" value="Unassembled WGS sequence"/>
</dbReference>
<dbReference type="SMART" id="SM00360">
    <property type="entry name" value="RRM"/>
    <property type="match status" value="1"/>
</dbReference>
<gene>
    <name evidence="5" type="ORF">KFE25_002922</name>
</gene>
<evidence type="ECO:0000256" key="1">
    <source>
        <dbReference type="ARBA" id="ARBA00022884"/>
    </source>
</evidence>
<feature type="region of interest" description="Disordered" evidence="3">
    <location>
        <begin position="154"/>
        <end position="174"/>
    </location>
</feature>
<reference evidence="5" key="1">
    <citation type="submission" date="2021-05" db="EMBL/GenBank/DDBJ databases">
        <title>The genome of the haptophyte Pavlova lutheri (Diacronema luteri, Pavlovales) - a model for lipid biosynthesis in eukaryotic algae.</title>
        <authorList>
            <person name="Hulatt C.J."/>
            <person name="Posewitz M.C."/>
        </authorList>
    </citation>
    <scope>NUCLEOTIDE SEQUENCE</scope>
    <source>
        <strain evidence="5">NIVA-4/92</strain>
    </source>
</reference>
<dbReference type="InterPro" id="IPR050886">
    <property type="entry name" value="RNA-binding_reg"/>
</dbReference>
<evidence type="ECO:0000313" key="6">
    <source>
        <dbReference type="Proteomes" id="UP000751190"/>
    </source>
</evidence>
<feature type="domain" description="RRM" evidence="4">
    <location>
        <begin position="78"/>
        <end position="155"/>
    </location>
</feature>
<dbReference type="SUPFAM" id="SSF54928">
    <property type="entry name" value="RNA-binding domain, RBD"/>
    <property type="match status" value="1"/>
</dbReference>
<comment type="caution">
    <text evidence="5">The sequence shown here is derived from an EMBL/GenBank/DDBJ whole genome shotgun (WGS) entry which is preliminary data.</text>
</comment>
<evidence type="ECO:0000256" key="2">
    <source>
        <dbReference type="PROSITE-ProRule" id="PRU00176"/>
    </source>
</evidence>
<dbReference type="EMBL" id="JAGTXO010000010">
    <property type="protein sequence ID" value="KAG8465615.1"/>
    <property type="molecule type" value="Genomic_DNA"/>
</dbReference>
<dbReference type="InterPro" id="IPR035979">
    <property type="entry name" value="RBD_domain_sf"/>
</dbReference>
<sequence length="268" mass="27535">MAGAPGVAELGLGLEELRLPDDDKAAASPSSEQQLQLKALLEPLDKEKLKNILLTLAAQNDAIAEQCASMAAEDLANRKLFVRGLAWGTTDEGLRAAFGEYGEITEGGVAVDRMTGKSRGFGFVTFATAAAAQAALREPNKQIDGRQTTCNLASAGAQQRPPPGGRGQGAGPVGTPWGVGTLGGMAAMGGMGALAGMGPMSPYGASHSASGFVRGGGMPLSPRMPASSMPNVNVGGMPTSYERYLTSMYSNYAPPMMPPPSGYENLGR</sequence>
<dbReference type="PANTHER" id="PTHR48024:SF45">
    <property type="entry name" value="RNA BINDING DOMAIN PROTEIN"/>
    <property type="match status" value="1"/>
</dbReference>
<dbReference type="Pfam" id="PF00076">
    <property type="entry name" value="RRM_1"/>
    <property type="match status" value="1"/>
</dbReference>
<keyword evidence="6" id="KW-1185">Reference proteome</keyword>
<accession>A0A8J5XPH6</accession>
<dbReference type="GO" id="GO:0003723">
    <property type="term" value="F:RNA binding"/>
    <property type="evidence" value="ECO:0007669"/>
    <property type="project" value="UniProtKB-UniRule"/>
</dbReference>
<proteinExistence type="predicted"/>
<dbReference type="Gene3D" id="3.30.70.330">
    <property type="match status" value="1"/>
</dbReference>
<dbReference type="AlphaFoldDB" id="A0A8J5XPH6"/>
<name>A0A8J5XPH6_DIALT</name>
<protein>
    <recommendedName>
        <fullName evidence="4">RRM domain-containing protein</fullName>
    </recommendedName>
</protein>